<dbReference type="Proteomes" id="UP000008864">
    <property type="component" value="Unassembled WGS sequence"/>
</dbReference>
<dbReference type="InParanoid" id="A0A080WIS7"/>
<dbReference type="VEuPathDB" id="FungiDB:TERG_12039"/>
<evidence type="ECO:0000313" key="2">
    <source>
        <dbReference type="Proteomes" id="UP000008864"/>
    </source>
</evidence>
<dbReference type="AlphaFoldDB" id="A0A080WIS7"/>
<dbReference type="GeneID" id="71777344"/>
<organism evidence="1 2">
    <name type="scientific">Trichophyton rubrum (strain ATCC MYA-4607 / CBS 118892)</name>
    <name type="common">Athlete's foot fungus</name>
    <dbReference type="NCBI Taxonomy" id="559305"/>
    <lineage>
        <taxon>Eukaryota</taxon>
        <taxon>Fungi</taxon>
        <taxon>Dikarya</taxon>
        <taxon>Ascomycota</taxon>
        <taxon>Pezizomycotina</taxon>
        <taxon>Eurotiomycetes</taxon>
        <taxon>Eurotiomycetidae</taxon>
        <taxon>Onygenales</taxon>
        <taxon>Arthrodermataceae</taxon>
        <taxon>Trichophyton</taxon>
    </lineage>
</organism>
<dbReference type="HOGENOM" id="CLU_2028374_0_0_1"/>
<gene>
    <name evidence="1" type="ORF">TERG_12039</name>
</gene>
<keyword evidence="2" id="KW-1185">Reference proteome</keyword>
<dbReference type="RefSeq" id="XP_047606027.1">
    <property type="nucleotide sequence ID" value="XM_047751061.1"/>
</dbReference>
<proteinExistence type="predicted"/>
<protein>
    <submittedName>
        <fullName evidence="1">Uncharacterized protein</fullName>
    </submittedName>
</protein>
<name>A0A080WIS7_TRIRC</name>
<evidence type="ECO:0000313" key="1">
    <source>
        <dbReference type="EMBL" id="KFL61299.1"/>
    </source>
</evidence>
<accession>A0A080WIS7</accession>
<sequence>MLCCSQRAPLLGPTNQRNPKRRCSGFVRPVLHGEAMMSFGGRTKSMHGTSQRTRGDEMLAGMVLQYLPLPPGYDMTCRRVKPQAHVYIFPRRVWSLFPSSHLAALCLLIYRLSSVLPTNLDA</sequence>
<dbReference type="EMBL" id="GG700650">
    <property type="protein sequence ID" value="KFL61299.1"/>
    <property type="molecule type" value="Genomic_DNA"/>
</dbReference>
<reference evidence="2" key="1">
    <citation type="journal article" date="2012" name="MBio">
        <title>Comparative genome analysis of Trichophyton rubrum and related dermatophytes reveals candidate genes involved in infection.</title>
        <authorList>
            <person name="Martinez D.A."/>
            <person name="Oliver B.G."/>
            <person name="Graeser Y."/>
            <person name="Goldberg J.M."/>
            <person name="Li W."/>
            <person name="Martinez-Rossi N.M."/>
            <person name="Monod M."/>
            <person name="Shelest E."/>
            <person name="Barton R.C."/>
            <person name="Birch E."/>
            <person name="Brakhage A.A."/>
            <person name="Chen Z."/>
            <person name="Gurr S.J."/>
            <person name="Heiman D."/>
            <person name="Heitman J."/>
            <person name="Kosti I."/>
            <person name="Rossi A."/>
            <person name="Saif S."/>
            <person name="Samalova M."/>
            <person name="Saunders C.W."/>
            <person name="Shea T."/>
            <person name="Summerbell R.C."/>
            <person name="Xu J."/>
            <person name="Young S."/>
            <person name="Zeng Q."/>
            <person name="Birren B.W."/>
            <person name="Cuomo C.A."/>
            <person name="White T.C."/>
        </authorList>
    </citation>
    <scope>NUCLEOTIDE SEQUENCE [LARGE SCALE GENOMIC DNA]</scope>
    <source>
        <strain evidence="2">ATCC MYA-4607 / CBS 118892</strain>
    </source>
</reference>